<dbReference type="Gene3D" id="1.50.10.20">
    <property type="match status" value="1"/>
</dbReference>
<dbReference type="InterPro" id="IPR051802">
    <property type="entry name" value="YfhM-like"/>
</dbReference>
<gene>
    <name evidence="2" type="ORF">J0H45_01430</name>
</gene>
<protein>
    <submittedName>
        <fullName evidence="2">Alpha-2-macroglobulin family protein</fullName>
    </submittedName>
</protein>
<dbReference type="AlphaFoldDB" id="A0A9D8PZP4"/>
<name>A0A9D8PZP4_9GAMM</name>
<dbReference type="GO" id="GO:0004866">
    <property type="term" value="F:endopeptidase inhibitor activity"/>
    <property type="evidence" value="ECO:0007669"/>
    <property type="project" value="InterPro"/>
</dbReference>
<dbReference type="PANTHER" id="PTHR40094">
    <property type="entry name" value="ALPHA-2-MACROGLOBULIN HOMOLOG"/>
    <property type="match status" value="1"/>
</dbReference>
<dbReference type="Proteomes" id="UP000664815">
    <property type="component" value="Unassembled WGS sequence"/>
</dbReference>
<accession>A0A9D8PZP4</accession>
<feature type="non-terminal residue" evidence="2">
    <location>
        <position position="529"/>
    </location>
</feature>
<evidence type="ECO:0000313" key="2">
    <source>
        <dbReference type="EMBL" id="MBN8798011.1"/>
    </source>
</evidence>
<dbReference type="CDD" id="cd02891">
    <property type="entry name" value="A2M_like"/>
    <property type="match status" value="1"/>
</dbReference>
<dbReference type="InterPro" id="IPR001599">
    <property type="entry name" value="Macroglobln_a2"/>
</dbReference>
<organism evidence="2 3">
    <name type="scientific">Stenotrophomonas nitritireducens</name>
    <dbReference type="NCBI Taxonomy" id="83617"/>
    <lineage>
        <taxon>Bacteria</taxon>
        <taxon>Pseudomonadati</taxon>
        <taxon>Pseudomonadota</taxon>
        <taxon>Gammaproteobacteria</taxon>
        <taxon>Lysobacterales</taxon>
        <taxon>Lysobacteraceae</taxon>
        <taxon>Stenotrophomonas</taxon>
    </lineage>
</organism>
<feature type="non-terminal residue" evidence="2">
    <location>
        <position position="1"/>
    </location>
</feature>
<dbReference type="InterPro" id="IPR008930">
    <property type="entry name" value="Terpenoid_cyclase/PrenylTrfase"/>
</dbReference>
<dbReference type="SMART" id="SM01360">
    <property type="entry name" value="A2M"/>
    <property type="match status" value="1"/>
</dbReference>
<dbReference type="PANTHER" id="PTHR40094:SF1">
    <property type="entry name" value="UBIQUITIN DOMAIN-CONTAINING PROTEIN"/>
    <property type="match status" value="1"/>
</dbReference>
<evidence type="ECO:0000259" key="1">
    <source>
        <dbReference type="SMART" id="SM01360"/>
    </source>
</evidence>
<evidence type="ECO:0000313" key="3">
    <source>
        <dbReference type="Proteomes" id="UP000664815"/>
    </source>
</evidence>
<feature type="domain" description="Alpha-2-macroglobulin" evidence="1">
    <location>
        <begin position="1"/>
        <end position="66"/>
    </location>
</feature>
<dbReference type="InterPro" id="IPR047565">
    <property type="entry name" value="Alpha-macroglob_thiol-ester_cl"/>
</dbReference>
<proteinExistence type="predicted"/>
<dbReference type="SUPFAM" id="SSF48239">
    <property type="entry name" value="Terpenoid cyclases/Protein prenyltransferases"/>
    <property type="match status" value="1"/>
</dbReference>
<comment type="caution">
    <text evidence="2">The sequence shown here is derived from an EMBL/GenBank/DDBJ whole genome shotgun (WGS) entry which is preliminary data.</text>
</comment>
<dbReference type="SMART" id="SM01419">
    <property type="entry name" value="Thiol-ester_cl"/>
    <property type="match status" value="1"/>
</dbReference>
<sequence>FNGTLRVSALVYSDTRYGNRDVETLVRAPILAEASMPRVMAPGDRSTVTLDVQNFTGKPGEFAVRVDGEGPLGIGEAARKVQLAADAKQTLSFPLTAQEGYTVAKVRVRVDGNGFKVDRRYDLPVRAAWPQVLRSQTRTLDPLAPITLDSGFAGGLMAGSVNARMLVSALPPIPFASALQGALNYPYGCAEQTTSKGYAALLLDQATSAMLGADGLDAKARRERMEGAFGRLASMQVANGNFSMWGNDDYVNPALTPYIAEFLLDAKDAGFAVPDNVLQKALNRISEDLLSGGNQFYGQERRDALKFANQAYSGYVLARVNRAPLGTLRALYDNERGKAVTGLSLVHLGAALSLQGDGKRGQAAIAAGFGMAGKDRPAYFGDYGSPLRDDALMIALLHERGLAKPEYDARAVSLGRTLDARRSSGWLWLSTQEQVALARLGKALMADQKKLVSGELAVGEAREAIDARKLFARVFDAAQLAQGVRFLPQGQAPMFASLEVAGIPRQAPAPDNSVIGIECDWSTTDGKPW</sequence>
<reference evidence="2" key="1">
    <citation type="submission" date="2021-02" db="EMBL/GenBank/DDBJ databases">
        <title>Thiocyanate and organic carbon inputs drive convergent selection for specific autotrophic Afipia and Thiobacillus strains within complex microbiomes.</title>
        <authorList>
            <person name="Huddy R.J."/>
            <person name="Sachdeva R."/>
            <person name="Kadzinga F."/>
            <person name="Kantor R.S."/>
            <person name="Harrison S.T.L."/>
            <person name="Banfield J.F."/>
        </authorList>
    </citation>
    <scope>NUCLEOTIDE SEQUENCE</scope>
    <source>
        <strain evidence="2">SCN18_10_11_15_R1_P_69_7</strain>
    </source>
</reference>
<dbReference type="EMBL" id="JAFKMG010000162">
    <property type="protein sequence ID" value="MBN8798011.1"/>
    <property type="molecule type" value="Genomic_DNA"/>
</dbReference>